<evidence type="ECO:0000256" key="3">
    <source>
        <dbReference type="ARBA" id="ARBA00023242"/>
    </source>
</evidence>
<dbReference type="PROSITE" id="PS50102">
    <property type="entry name" value="RRM"/>
    <property type="match status" value="1"/>
</dbReference>
<dbReference type="Gene3D" id="1.10.10.10">
    <property type="entry name" value="Winged helix-like DNA-binding domain superfamily/Winged helix DNA-binding domain"/>
    <property type="match status" value="1"/>
</dbReference>
<accession>A0A6H0Y2W3</accession>
<name>A0A6H0Y2W3_9PEZI</name>
<keyword evidence="3" id="KW-0539">Nucleus</keyword>
<dbReference type="InterPro" id="IPR036388">
    <property type="entry name" value="WH-like_DNA-bd_sf"/>
</dbReference>
<dbReference type="Gene3D" id="3.30.70.330">
    <property type="match status" value="1"/>
</dbReference>
<dbReference type="GO" id="GO:1990904">
    <property type="term" value="C:ribonucleoprotein complex"/>
    <property type="evidence" value="ECO:0007669"/>
    <property type="project" value="InterPro"/>
</dbReference>
<dbReference type="InterPro" id="IPR045180">
    <property type="entry name" value="La_dom_prot"/>
</dbReference>
<dbReference type="Pfam" id="PF05383">
    <property type="entry name" value="La"/>
    <property type="match status" value="1"/>
</dbReference>
<evidence type="ECO:0000256" key="5">
    <source>
        <dbReference type="SAM" id="MobiDB-lite"/>
    </source>
</evidence>
<evidence type="ECO:0008006" key="10">
    <source>
        <dbReference type="Google" id="ProtNLM"/>
    </source>
</evidence>
<dbReference type="InterPro" id="IPR000504">
    <property type="entry name" value="RRM_dom"/>
</dbReference>
<dbReference type="AlphaFoldDB" id="A0A6H0Y2W3"/>
<dbReference type="InterPro" id="IPR002344">
    <property type="entry name" value="Lupus_La"/>
</dbReference>
<dbReference type="SMART" id="SM00360">
    <property type="entry name" value="RRM"/>
    <property type="match status" value="1"/>
</dbReference>
<dbReference type="InterPro" id="IPR006630">
    <property type="entry name" value="La_HTH"/>
</dbReference>
<dbReference type="Pfam" id="PF00076">
    <property type="entry name" value="RRM_1"/>
    <property type="match status" value="1"/>
</dbReference>
<dbReference type="SUPFAM" id="SSF46785">
    <property type="entry name" value="Winged helix' DNA-binding domain"/>
    <property type="match status" value="1"/>
</dbReference>
<comment type="subcellular location">
    <subcellularLocation>
        <location evidence="1">Nucleus</location>
    </subcellularLocation>
</comment>
<dbReference type="EMBL" id="CP051142">
    <property type="protein sequence ID" value="QIX01251.1"/>
    <property type="molecule type" value="Genomic_DNA"/>
</dbReference>
<protein>
    <recommendedName>
        <fullName evidence="10">HTH La-type RNA-binding domain-containing protein</fullName>
    </recommendedName>
</protein>
<feature type="compositionally biased region" description="Basic and acidic residues" evidence="5">
    <location>
        <begin position="1"/>
        <end position="11"/>
    </location>
</feature>
<dbReference type="SUPFAM" id="SSF54928">
    <property type="entry name" value="RNA-binding domain, RBD"/>
    <property type="match status" value="1"/>
</dbReference>
<sequence length="410" mass="47172">MADTTTDEKVQEPVPQSTDDTKQDTTEAEPSAANDTEEAKDETTNEKEESKDSRTENTERRREPRRADRPDAYTHRKKRGTRANYESLEESNDENAIRKQVEFYFSDSNLPTDAYLLKLTGGSENKPVPLKTIHDFKRMRHFQPFSVVRTAVKASKILDLNENDEITRKTPLDSKFTGDVASNADMMYDSSIGRSVYVKGFGKEYSTLQLDLESFFQPYGPYNSVRMRRSHDNEFKGSVFVEFANEDLAKQFLEQDPKPVWEAPKQEKKDDDGKKDGEEKKDEDAGELMIMSKLEYVQGKNEGIRNGTVRPSSPRRNRGDNYRGRGRGRGRGGRNDGNRRDDRGRRDRGDRDAAEDWRERRNRDQGREDRDNKHGKGGRHENGNNKKRAHDDTEEAGEKTEAKKQKASEE</sequence>
<dbReference type="GO" id="GO:0006396">
    <property type="term" value="P:RNA processing"/>
    <property type="evidence" value="ECO:0007669"/>
    <property type="project" value="InterPro"/>
</dbReference>
<feature type="region of interest" description="Disordered" evidence="5">
    <location>
        <begin position="1"/>
        <end position="93"/>
    </location>
</feature>
<dbReference type="OrthoDB" id="439993at2759"/>
<dbReference type="SMART" id="SM00715">
    <property type="entry name" value="LA"/>
    <property type="match status" value="1"/>
</dbReference>
<evidence type="ECO:0000256" key="4">
    <source>
        <dbReference type="PROSITE-ProRule" id="PRU00332"/>
    </source>
</evidence>
<dbReference type="PRINTS" id="PR00302">
    <property type="entry name" value="LUPUSLA"/>
</dbReference>
<keyword evidence="9" id="KW-1185">Reference proteome</keyword>
<evidence type="ECO:0000313" key="8">
    <source>
        <dbReference type="EMBL" id="QIX01251.1"/>
    </source>
</evidence>
<reference evidence="8 9" key="1">
    <citation type="journal article" date="2016" name="Sci. Rep.">
        <title>Peltaster fructicola genome reveals evolution from an invasive phytopathogen to an ectophytic parasite.</title>
        <authorList>
            <person name="Xu C."/>
            <person name="Chen H."/>
            <person name="Gleason M.L."/>
            <person name="Xu J.R."/>
            <person name="Liu H."/>
            <person name="Zhang R."/>
            <person name="Sun G."/>
        </authorList>
    </citation>
    <scope>NUCLEOTIDE SEQUENCE [LARGE SCALE GENOMIC DNA]</scope>
    <source>
        <strain evidence="8 9">LNHT1506</strain>
    </source>
</reference>
<keyword evidence="2 4" id="KW-0694">RNA-binding</keyword>
<feature type="domain" description="HTH La-type RNA-binding" evidence="7">
    <location>
        <begin position="87"/>
        <end position="177"/>
    </location>
</feature>
<evidence type="ECO:0000313" key="9">
    <source>
        <dbReference type="Proteomes" id="UP000503462"/>
    </source>
</evidence>
<organism evidence="8 9">
    <name type="scientific">Peltaster fructicola</name>
    <dbReference type="NCBI Taxonomy" id="286661"/>
    <lineage>
        <taxon>Eukaryota</taxon>
        <taxon>Fungi</taxon>
        <taxon>Dikarya</taxon>
        <taxon>Ascomycota</taxon>
        <taxon>Pezizomycotina</taxon>
        <taxon>Dothideomycetes</taxon>
        <taxon>Dothideomycetes incertae sedis</taxon>
        <taxon>Peltaster</taxon>
    </lineage>
</organism>
<gene>
    <name evidence="8" type="ORF">AMS68_006768</name>
</gene>
<dbReference type="InterPro" id="IPR035979">
    <property type="entry name" value="RBD_domain_sf"/>
</dbReference>
<dbReference type="PROSITE" id="PS50961">
    <property type="entry name" value="HTH_LA"/>
    <property type="match status" value="1"/>
</dbReference>
<feature type="region of interest" description="Disordered" evidence="5">
    <location>
        <begin position="252"/>
        <end position="410"/>
    </location>
</feature>
<evidence type="ECO:0000256" key="2">
    <source>
        <dbReference type="ARBA" id="ARBA00022884"/>
    </source>
</evidence>
<feature type="compositionally biased region" description="Basic and acidic residues" evidence="5">
    <location>
        <begin position="252"/>
        <end position="283"/>
    </location>
</feature>
<dbReference type="GO" id="GO:0005634">
    <property type="term" value="C:nucleus"/>
    <property type="evidence" value="ECO:0007669"/>
    <property type="project" value="UniProtKB-SubCell"/>
</dbReference>
<dbReference type="Proteomes" id="UP000503462">
    <property type="component" value="Chromosome 4"/>
</dbReference>
<dbReference type="CDD" id="cd12291">
    <property type="entry name" value="RRM1_La"/>
    <property type="match status" value="1"/>
</dbReference>
<proteinExistence type="predicted"/>
<evidence type="ECO:0000259" key="6">
    <source>
        <dbReference type="PROSITE" id="PS50102"/>
    </source>
</evidence>
<dbReference type="GO" id="GO:0003729">
    <property type="term" value="F:mRNA binding"/>
    <property type="evidence" value="ECO:0007669"/>
    <property type="project" value="TreeGrafter"/>
</dbReference>
<dbReference type="PANTHER" id="PTHR22792:SF140">
    <property type="entry name" value="ACHILLES, ISOFORM A"/>
    <property type="match status" value="1"/>
</dbReference>
<evidence type="ECO:0000259" key="7">
    <source>
        <dbReference type="PROSITE" id="PS50961"/>
    </source>
</evidence>
<dbReference type="InterPro" id="IPR012677">
    <property type="entry name" value="Nucleotide-bd_a/b_plait_sf"/>
</dbReference>
<feature type="compositionally biased region" description="Basic and acidic residues" evidence="5">
    <location>
        <begin position="396"/>
        <end position="410"/>
    </location>
</feature>
<evidence type="ECO:0000256" key="1">
    <source>
        <dbReference type="ARBA" id="ARBA00004123"/>
    </source>
</evidence>
<dbReference type="InterPro" id="IPR036390">
    <property type="entry name" value="WH_DNA-bd_sf"/>
</dbReference>
<dbReference type="PANTHER" id="PTHR22792">
    <property type="entry name" value="LUPUS LA PROTEIN-RELATED"/>
    <property type="match status" value="1"/>
</dbReference>
<feature type="domain" description="RRM" evidence="6">
    <location>
        <begin position="194"/>
        <end position="287"/>
    </location>
</feature>
<feature type="compositionally biased region" description="Basic and acidic residues" evidence="5">
    <location>
        <begin position="333"/>
        <end position="384"/>
    </location>
</feature>
<feature type="compositionally biased region" description="Basic and acidic residues" evidence="5">
    <location>
        <begin position="41"/>
        <end position="74"/>
    </location>
</feature>